<dbReference type="STRING" id="151549.A0A4C1T4Y2"/>
<dbReference type="InterPro" id="IPR050863">
    <property type="entry name" value="CenT-Element_Derived"/>
</dbReference>
<evidence type="ECO:0000313" key="3">
    <source>
        <dbReference type="Proteomes" id="UP000299102"/>
    </source>
</evidence>
<evidence type="ECO:0000313" key="2">
    <source>
        <dbReference type="EMBL" id="GBP09569.1"/>
    </source>
</evidence>
<protein>
    <submittedName>
        <fullName evidence="2">Tigger transposable element-derived protein 6</fullName>
    </submittedName>
</protein>
<dbReference type="GO" id="GO:0005634">
    <property type="term" value="C:nucleus"/>
    <property type="evidence" value="ECO:0007669"/>
    <property type="project" value="TreeGrafter"/>
</dbReference>
<comment type="caution">
    <text evidence="2">The sequence shown here is derived from an EMBL/GenBank/DDBJ whole genome shotgun (WGS) entry which is preliminary data.</text>
</comment>
<dbReference type="InterPro" id="IPR004875">
    <property type="entry name" value="DDE_SF_endonuclease_dom"/>
</dbReference>
<accession>A0A4C1T4Y2</accession>
<dbReference type="GO" id="GO:0003677">
    <property type="term" value="F:DNA binding"/>
    <property type="evidence" value="ECO:0007669"/>
    <property type="project" value="TreeGrafter"/>
</dbReference>
<reference evidence="2 3" key="1">
    <citation type="journal article" date="2019" name="Commun. Biol.">
        <title>The bagworm genome reveals a unique fibroin gene that provides high tensile strength.</title>
        <authorList>
            <person name="Kono N."/>
            <person name="Nakamura H."/>
            <person name="Ohtoshi R."/>
            <person name="Tomita M."/>
            <person name="Numata K."/>
            <person name="Arakawa K."/>
        </authorList>
    </citation>
    <scope>NUCLEOTIDE SEQUENCE [LARGE SCALE GENOMIC DNA]</scope>
</reference>
<dbReference type="PANTHER" id="PTHR19303:SF74">
    <property type="entry name" value="POGO TRANSPOSABLE ELEMENT WITH KRAB DOMAIN"/>
    <property type="match status" value="1"/>
</dbReference>
<keyword evidence="3" id="KW-1185">Reference proteome</keyword>
<dbReference type="PANTHER" id="PTHR19303">
    <property type="entry name" value="TRANSPOSON"/>
    <property type="match status" value="1"/>
</dbReference>
<dbReference type="Gene3D" id="3.30.420.10">
    <property type="entry name" value="Ribonuclease H-like superfamily/Ribonuclease H"/>
    <property type="match status" value="1"/>
</dbReference>
<gene>
    <name evidence="2" type="primary">TIGD6</name>
    <name evidence="2" type="ORF">EVAR_76567_1</name>
</gene>
<dbReference type="OrthoDB" id="10035668at2759"/>
<evidence type="ECO:0000259" key="1">
    <source>
        <dbReference type="Pfam" id="PF03184"/>
    </source>
</evidence>
<name>A0A4C1T4Y2_EUMVA</name>
<dbReference type="AlphaFoldDB" id="A0A4C1T4Y2"/>
<dbReference type="Proteomes" id="UP000299102">
    <property type="component" value="Unassembled WGS sequence"/>
</dbReference>
<dbReference type="Pfam" id="PF03184">
    <property type="entry name" value="DDE_1"/>
    <property type="match status" value="1"/>
</dbReference>
<dbReference type="InterPro" id="IPR036397">
    <property type="entry name" value="RNaseH_sf"/>
</dbReference>
<proteinExistence type="predicted"/>
<organism evidence="2 3">
    <name type="scientific">Eumeta variegata</name>
    <name type="common">Bagworm moth</name>
    <name type="synonym">Eumeta japonica</name>
    <dbReference type="NCBI Taxonomy" id="151549"/>
    <lineage>
        <taxon>Eukaryota</taxon>
        <taxon>Metazoa</taxon>
        <taxon>Ecdysozoa</taxon>
        <taxon>Arthropoda</taxon>
        <taxon>Hexapoda</taxon>
        <taxon>Insecta</taxon>
        <taxon>Pterygota</taxon>
        <taxon>Neoptera</taxon>
        <taxon>Endopterygota</taxon>
        <taxon>Lepidoptera</taxon>
        <taxon>Glossata</taxon>
        <taxon>Ditrysia</taxon>
        <taxon>Tineoidea</taxon>
        <taxon>Psychidae</taxon>
        <taxon>Oiketicinae</taxon>
        <taxon>Eumeta</taxon>
    </lineage>
</organism>
<dbReference type="EMBL" id="BGZK01000036">
    <property type="protein sequence ID" value="GBP09569.1"/>
    <property type="molecule type" value="Genomic_DNA"/>
</dbReference>
<sequence length="299" mass="34396">MQQLELYLHQENLIQQLENLNLLGVNAIGEKIPPLIVFKGKNVWNQWTSPDAYPNTTYAATVNGWMEGEVFESYFKKTLIPAVGHQRPILLIYDGHSTHVGLNVIEAALKENITILKLPAHTSHILQPLDIAVMKSFKDRWDPMLVKWQRMNIGLPLPKKEFSRLIGSIWVQIDSEVIKKGFKQAGIYPLNSGVIQESQFDILKIKQWKSLRLYNPQSLFSIVLNFINTKQFIISNSKNKYKERLINQPNSSSKQQGKTLVIEENTLSFEEMLLQKVKAGVIIKISDKNSNWSRSHYKQ</sequence>
<feature type="domain" description="DDE-1" evidence="1">
    <location>
        <begin position="26"/>
        <end position="181"/>
    </location>
</feature>